<dbReference type="Proteomes" id="UP001153328">
    <property type="component" value="Unassembled WGS sequence"/>
</dbReference>
<evidence type="ECO:0000256" key="1">
    <source>
        <dbReference type="SAM" id="MobiDB-lite"/>
    </source>
</evidence>
<gene>
    <name evidence="2" type="ORF">SBRY_20455</name>
</gene>
<proteinExistence type="predicted"/>
<organism evidence="2 3">
    <name type="scientific">Actinacidiphila bryophytorum</name>
    <dbReference type="NCBI Taxonomy" id="1436133"/>
    <lineage>
        <taxon>Bacteria</taxon>
        <taxon>Bacillati</taxon>
        <taxon>Actinomycetota</taxon>
        <taxon>Actinomycetes</taxon>
        <taxon>Kitasatosporales</taxon>
        <taxon>Streptomycetaceae</taxon>
        <taxon>Actinacidiphila</taxon>
    </lineage>
</organism>
<reference evidence="2" key="1">
    <citation type="submission" date="2021-06" db="EMBL/GenBank/DDBJ databases">
        <authorList>
            <person name="Arsene-Ploetze F."/>
        </authorList>
    </citation>
    <scope>NUCLEOTIDE SEQUENCE</scope>
    <source>
        <strain evidence="2">SBRY1</strain>
    </source>
</reference>
<dbReference type="AlphaFoldDB" id="A0A9W4E623"/>
<feature type="compositionally biased region" description="Basic and acidic residues" evidence="1">
    <location>
        <begin position="48"/>
        <end position="60"/>
    </location>
</feature>
<protein>
    <submittedName>
        <fullName evidence="2">Uncharacterized protein</fullName>
    </submittedName>
</protein>
<sequence length="68" mass="7457">MTATCRGVASFRCVRGCARVPRTPQKKLPLAGKATPTLREGGTPQGRGELRDQPRRRESRPPTARGRT</sequence>
<comment type="caution">
    <text evidence="2">The sequence shown here is derived from an EMBL/GenBank/DDBJ whole genome shotgun (WGS) entry which is preliminary data.</text>
</comment>
<accession>A0A9W4E623</accession>
<feature type="region of interest" description="Disordered" evidence="1">
    <location>
        <begin position="20"/>
        <end position="68"/>
    </location>
</feature>
<keyword evidence="3" id="KW-1185">Reference proteome</keyword>
<evidence type="ECO:0000313" key="3">
    <source>
        <dbReference type="Proteomes" id="UP001153328"/>
    </source>
</evidence>
<dbReference type="EMBL" id="CAJVAX010000012">
    <property type="protein sequence ID" value="CAG7628311.1"/>
    <property type="molecule type" value="Genomic_DNA"/>
</dbReference>
<name>A0A9W4E623_9ACTN</name>
<evidence type="ECO:0000313" key="2">
    <source>
        <dbReference type="EMBL" id="CAG7628311.1"/>
    </source>
</evidence>